<sequence>MPGRTEASEGFVTVSSNPEIRIYYKIDGSLDDSKPILLFANSLAATTHLWDESVSVFQSDYTIVRYDMRFHGLSPLSSSPDFNYATGHSMEDLSDDVLKLIDHLHIKQLAAIVGLSIGAAMGVIFGAKYPDRVQRVVVVGTRATSNPASNEAHASRIQYGKQNGPHALGRQSISRWFDKDFASMYPERIAHAEKVYCLQSIEGYEASIAALKVLNLYPYAEAIGNRDGGDRFVLVAGELDGTLAKKRRRRPVPRGTNTVLNNAGRTTPPPPPYQGREQLLTQVRTGHVGLRAYLFRRQATDSPTCVCGAEEEALAHVFLSCATAPPRPADWPQTQTDLDRRL</sequence>
<dbReference type="SUPFAM" id="SSF53474">
    <property type="entry name" value="alpha/beta-Hydrolases"/>
    <property type="match status" value="1"/>
</dbReference>
<dbReference type="EMBL" id="JAWCUI010000003">
    <property type="protein sequence ID" value="KAL1903040.1"/>
    <property type="molecule type" value="Genomic_DNA"/>
</dbReference>
<dbReference type="Pfam" id="PF00561">
    <property type="entry name" value="Abhydrolase_1"/>
    <property type="match status" value="1"/>
</dbReference>
<dbReference type="InterPro" id="IPR000073">
    <property type="entry name" value="AB_hydrolase_1"/>
</dbReference>
<evidence type="ECO:0000313" key="4">
    <source>
        <dbReference type="Proteomes" id="UP001583186"/>
    </source>
</evidence>
<dbReference type="Proteomes" id="UP001583186">
    <property type="component" value="Unassembled WGS sequence"/>
</dbReference>
<name>A0ABR3ZQR6_9PEZI</name>
<reference evidence="3 4" key="1">
    <citation type="journal article" date="2024" name="IMA Fungus">
        <title>IMA Genome - F19 : A genome assembly and annotation guide to empower mycologists, including annotated draft genome sequences of Ceratocystis pirilliformis, Diaporthe australafricana, Fusarium ophioides, Paecilomyces lecythidis, and Sporothrix stenoceras.</title>
        <authorList>
            <person name="Aylward J."/>
            <person name="Wilson A.M."/>
            <person name="Visagie C.M."/>
            <person name="Spraker J."/>
            <person name="Barnes I."/>
            <person name="Buitendag C."/>
            <person name="Ceriani C."/>
            <person name="Del Mar Angel L."/>
            <person name="du Plessis D."/>
            <person name="Fuchs T."/>
            <person name="Gasser K."/>
            <person name="Kramer D."/>
            <person name="Li W."/>
            <person name="Munsamy K."/>
            <person name="Piso A."/>
            <person name="Price J.L."/>
            <person name="Sonnekus B."/>
            <person name="Thomas C."/>
            <person name="van der Nest A."/>
            <person name="van Dijk A."/>
            <person name="van Heerden A."/>
            <person name="van Vuuren N."/>
            <person name="Yilmaz N."/>
            <person name="Duong T.A."/>
            <person name="van der Merwe N.A."/>
            <person name="Wingfield M.J."/>
            <person name="Wingfield B.D."/>
        </authorList>
    </citation>
    <scope>NUCLEOTIDE SEQUENCE [LARGE SCALE GENOMIC DNA]</scope>
    <source>
        <strain evidence="3 4">CMW 5346</strain>
    </source>
</reference>
<organism evidence="3 4">
    <name type="scientific">Sporothrix stenoceras</name>
    <dbReference type="NCBI Taxonomy" id="5173"/>
    <lineage>
        <taxon>Eukaryota</taxon>
        <taxon>Fungi</taxon>
        <taxon>Dikarya</taxon>
        <taxon>Ascomycota</taxon>
        <taxon>Pezizomycotina</taxon>
        <taxon>Sordariomycetes</taxon>
        <taxon>Sordariomycetidae</taxon>
        <taxon>Ophiostomatales</taxon>
        <taxon>Ophiostomataceae</taxon>
        <taxon>Sporothrix</taxon>
    </lineage>
</organism>
<proteinExistence type="predicted"/>
<dbReference type="PANTHER" id="PTHR43798">
    <property type="entry name" value="MONOACYLGLYCEROL LIPASE"/>
    <property type="match status" value="1"/>
</dbReference>
<gene>
    <name evidence="3" type="ORF">Sste5346_000953</name>
</gene>
<dbReference type="Gene3D" id="3.40.50.1820">
    <property type="entry name" value="alpha/beta hydrolase"/>
    <property type="match status" value="1"/>
</dbReference>
<accession>A0ABR3ZQR6</accession>
<keyword evidence="4" id="KW-1185">Reference proteome</keyword>
<feature type="domain" description="AB hydrolase-1" evidence="2">
    <location>
        <begin position="35"/>
        <end position="149"/>
    </location>
</feature>
<evidence type="ECO:0000259" key="2">
    <source>
        <dbReference type="Pfam" id="PF00561"/>
    </source>
</evidence>
<feature type="region of interest" description="Disordered" evidence="1">
    <location>
        <begin position="248"/>
        <end position="272"/>
    </location>
</feature>
<evidence type="ECO:0000256" key="1">
    <source>
        <dbReference type="SAM" id="MobiDB-lite"/>
    </source>
</evidence>
<dbReference type="InterPro" id="IPR029058">
    <property type="entry name" value="AB_hydrolase_fold"/>
</dbReference>
<feature type="compositionally biased region" description="Polar residues" evidence="1">
    <location>
        <begin position="255"/>
        <end position="265"/>
    </location>
</feature>
<evidence type="ECO:0000313" key="3">
    <source>
        <dbReference type="EMBL" id="KAL1903040.1"/>
    </source>
</evidence>
<dbReference type="InterPro" id="IPR050266">
    <property type="entry name" value="AB_hydrolase_sf"/>
</dbReference>
<comment type="caution">
    <text evidence="3">The sequence shown here is derived from an EMBL/GenBank/DDBJ whole genome shotgun (WGS) entry which is preliminary data.</text>
</comment>
<protein>
    <recommendedName>
        <fullName evidence="2">AB hydrolase-1 domain-containing protein</fullName>
    </recommendedName>
</protein>